<dbReference type="InterPro" id="IPR014729">
    <property type="entry name" value="Rossmann-like_a/b/a_fold"/>
</dbReference>
<dbReference type="InterPro" id="IPR002500">
    <property type="entry name" value="PAPS_reduct_dom"/>
</dbReference>
<evidence type="ECO:0000313" key="3">
    <source>
        <dbReference type="Proteomes" id="UP000190150"/>
    </source>
</evidence>
<evidence type="ECO:0000259" key="1">
    <source>
        <dbReference type="Pfam" id="PF01507"/>
    </source>
</evidence>
<accession>A0A1T5B0G5</accession>
<dbReference type="Pfam" id="PF01507">
    <property type="entry name" value="PAPS_reduct"/>
    <property type="match status" value="1"/>
</dbReference>
<reference evidence="3" key="1">
    <citation type="submission" date="2017-02" db="EMBL/GenBank/DDBJ databases">
        <authorList>
            <person name="Varghese N."/>
            <person name="Submissions S."/>
        </authorList>
    </citation>
    <scope>NUCLEOTIDE SEQUENCE [LARGE SCALE GENOMIC DNA]</scope>
    <source>
        <strain evidence="3">DSM 24091</strain>
    </source>
</reference>
<dbReference type="EMBL" id="FUZF01000001">
    <property type="protein sequence ID" value="SKB40732.1"/>
    <property type="molecule type" value="Genomic_DNA"/>
</dbReference>
<name>A0A1T5B0G5_9SPHI</name>
<dbReference type="STRING" id="1513896.SAMN05660841_00348"/>
<proteinExistence type="predicted"/>
<dbReference type="PANTHER" id="PTHR43196">
    <property type="entry name" value="SULFATE ADENYLYLTRANSFERASE SUBUNIT 2"/>
    <property type="match status" value="1"/>
</dbReference>
<sequence length="453" mass="52727">MAFYKKELIEEIKEQFLEDDNRRPWIVAFSGGKDSTAMLMLVWEAITQLNEIERKTRQIYVICNNTLVENPRVLQFVNKHLNKIQEKALELDLPFKVDHTTPQLENSFWVNLIGKGYPAPNNMFRWCTERLKISPTTQYIKDKISDYGEAIILIGTRSDESSARAASIKRHEVKGERLRAHPLPNANAYAPIKDMTTDEVWTYLRMARNPWTEDKNLEIQTLYTNGSGGDCPIVMDVTTPSCGNSRFGCWVCTVVKRDRSMEALVENGEEWMRPLIVIRDFLYKTIDRDREDYDPTEFRMPIRRNKAEGIGPYWPKWRYHVLKMVLDAQKAASKEDENNQLISLQELAAIQVIWNRDYIYEYSVSDAYKEVYGQAVEFGQKTLDTNYEKDLLKEVCGENTKDVMLINQLLKAQKMKGLLVKKTGLQNDIENILQEAVRPTFTNFDKYNENADQ</sequence>
<protein>
    <submittedName>
        <fullName evidence="2">DNA sulfur modification protein DndC</fullName>
    </submittedName>
</protein>
<dbReference type="AlphaFoldDB" id="A0A1T5B0G5"/>
<keyword evidence="3" id="KW-1185">Reference proteome</keyword>
<feature type="domain" description="Phosphoadenosine phosphosulphate reductase" evidence="1">
    <location>
        <begin position="26"/>
        <end position="253"/>
    </location>
</feature>
<dbReference type="SUPFAM" id="SSF52402">
    <property type="entry name" value="Adenine nucleotide alpha hydrolases-like"/>
    <property type="match status" value="1"/>
</dbReference>
<dbReference type="NCBIfam" id="TIGR03183">
    <property type="entry name" value="DNA_S_dndC"/>
    <property type="match status" value="1"/>
</dbReference>
<dbReference type="GO" id="GO:0003824">
    <property type="term" value="F:catalytic activity"/>
    <property type="evidence" value="ECO:0007669"/>
    <property type="project" value="InterPro"/>
</dbReference>
<dbReference type="InterPro" id="IPR050128">
    <property type="entry name" value="Sulfate_adenylyltrnsfr_sub2"/>
</dbReference>
<gene>
    <name evidence="2" type="ORF">SAMN05660841_00348</name>
</gene>
<dbReference type="InterPro" id="IPR017598">
    <property type="entry name" value="SulphurTrfase_DndC"/>
</dbReference>
<organism evidence="2 3">
    <name type="scientific">Sphingobacterium nematocida</name>
    <dbReference type="NCBI Taxonomy" id="1513896"/>
    <lineage>
        <taxon>Bacteria</taxon>
        <taxon>Pseudomonadati</taxon>
        <taxon>Bacteroidota</taxon>
        <taxon>Sphingobacteriia</taxon>
        <taxon>Sphingobacteriales</taxon>
        <taxon>Sphingobacteriaceae</taxon>
        <taxon>Sphingobacterium</taxon>
    </lineage>
</organism>
<dbReference type="Gene3D" id="3.40.50.620">
    <property type="entry name" value="HUPs"/>
    <property type="match status" value="1"/>
</dbReference>
<dbReference type="OrthoDB" id="9774475at2"/>
<evidence type="ECO:0000313" key="2">
    <source>
        <dbReference type="EMBL" id="SKB40732.1"/>
    </source>
</evidence>
<dbReference type="PANTHER" id="PTHR43196:SF2">
    <property type="entry name" value="PHOSPHOADENOSINE PHOSPHOSULFATE REDUCTASE"/>
    <property type="match status" value="1"/>
</dbReference>
<dbReference type="Proteomes" id="UP000190150">
    <property type="component" value="Unassembled WGS sequence"/>
</dbReference>
<dbReference type="RefSeq" id="WP_079640697.1">
    <property type="nucleotide sequence ID" value="NZ_FUZF01000001.1"/>
</dbReference>